<sequence length="97" mass="10305">MKLLHALILLAAFLCIVWGPAVIVARRLRRRGDDSAMRALRFVLPAQLILVLCLAVGAELLEASNPAALLVAVVAATSALGALALMLVAALARLRRR</sequence>
<dbReference type="EMBL" id="CP028324">
    <property type="protein sequence ID" value="AVR95502.1"/>
    <property type="molecule type" value="Genomic_DNA"/>
</dbReference>
<evidence type="ECO:0000313" key="2">
    <source>
        <dbReference type="EMBL" id="AVR95502.1"/>
    </source>
</evidence>
<evidence type="ECO:0000313" key="3">
    <source>
        <dbReference type="Proteomes" id="UP000240505"/>
    </source>
</evidence>
<evidence type="ECO:0000256" key="1">
    <source>
        <dbReference type="SAM" id="Phobius"/>
    </source>
</evidence>
<dbReference type="KEGG" id="masz:C9I28_07015"/>
<accession>A0A2R4C7I3</accession>
<feature type="transmembrane region" description="Helical" evidence="1">
    <location>
        <begin position="6"/>
        <end position="28"/>
    </location>
</feature>
<keyword evidence="1" id="KW-0812">Transmembrane</keyword>
<feature type="transmembrane region" description="Helical" evidence="1">
    <location>
        <begin position="67"/>
        <end position="92"/>
    </location>
</feature>
<dbReference type="AlphaFoldDB" id="A0A2R4C7I3"/>
<protein>
    <recommendedName>
        <fullName evidence="4">DUF3325 family protein</fullName>
    </recommendedName>
</protein>
<reference evidence="2 3" key="1">
    <citation type="submission" date="2018-03" db="EMBL/GenBank/DDBJ databases">
        <title>Massilia armeniaca sp. nov., isolated from desert soil.</title>
        <authorList>
            <person name="Huang H."/>
            <person name="Ren M."/>
        </authorList>
    </citation>
    <scope>NUCLEOTIDE SEQUENCE [LARGE SCALE GENOMIC DNA]</scope>
    <source>
        <strain evidence="2 3">ZMN-3</strain>
    </source>
</reference>
<dbReference type="RefSeq" id="WP_107140853.1">
    <property type="nucleotide sequence ID" value="NZ_CP028324.1"/>
</dbReference>
<feature type="transmembrane region" description="Helical" evidence="1">
    <location>
        <begin position="40"/>
        <end position="61"/>
    </location>
</feature>
<name>A0A2R4C7I3_9BURK</name>
<keyword evidence="1" id="KW-0472">Membrane</keyword>
<proteinExistence type="predicted"/>
<keyword evidence="1" id="KW-1133">Transmembrane helix</keyword>
<organism evidence="2 3">
    <name type="scientific">Pseudoduganella armeniaca</name>
    <dbReference type="NCBI Taxonomy" id="2072590"/>
    <lineage>
        <taxon>Bacteria</taxon>
        <taxon>Pseudomonadati</taxon>
        <taxon>Pseudomonadota</taxon>
        <taxon>Betaproteobacteria</taxon>
        <taxon>Burkholderiales</taxon>
        <taxon>Oxalobacteraceae</taxon>
        <taxon>Telluria group</taxon>
        <taxon>Pseudoduganella</taxon>
    </lineage>
</organism>
<dbReference type="OrthoDB" id="5955115at2"/>
<keyword evidence="3" id="KW-1185">Reference proteome</keyword>
<dbReference type="Proteomes" id="UP000240505">
    <property type="component" value="Chromosome"/>
</dbReference>
<gene>
    <name evidence="2" type="ORF">C9I28_07015</name>
</gene>
<evidence type="ECO:0008006" key="4">
    <source>
        <dbReference type="Google" id="ProtNLM"/>
    </source>
</evidence>